<evidence type="ECO:0000313" key="3">
    <source>
        <dbReference type="EMBL" id="KAG0263089.1"/>
    </source>
</evidence>
<accession>A0A9P6QC88</accession>
<feature type="compositionally biased region" description="Polar residues" evidence="2">
    <location>
        <begin position="411"/>
        <end position="422"/>
    </location>
</feature>
<feature type="coiled-coil region" evidence="1">
    <location>
        <begin position="74"/>
        <end position="108"/>
    </location>
</feature>
<name>A0A9P6QC88_9FUNG</name>
<sequence length="892" mass="98403">MNCRSIPRLEPPRGKTSTIIPTTVSAPAPNVLFPSFKTNHSSVTKPSLSTAPGSHSNMERQQYQRQNLEIVRHYKLKSVQVRETEDRLSRLEKENLGLRHDLNNAMKKLLSQNKDTVPVLASSSSPLLSVDAVVRDGSTGSSEENNFRDVHSHRHDSLKRKRRSDSKIRNSKADAQRGVPHREEGFDESSSDNPAVDDERPQTKRQRGHLDFQMPISGSFLVAKLDETEVIYQRQHESLCAMMESFKSTSQLYRDLLRKLVKITVPEYQDVDQESITKSDKHQHRLRPSLSPSLSPLPTLSTPQMPRNSAHEKRSLYSRSPRCVEHSPPRSPSPSPFFLSGRRLWEKRNRRAVRDGGNKIELSQSPKLQYKNYRMPVAKVPRIHSQTISSSWSAESSRGKPLAAADEESTADTSVPETTLLPTQRAVRPASRIHHRISALPRIAEHSSHAKSIQSSPQVEPASSLHSAHDQATAWKVIPTGPVRNATPAARLERPQSFIVRNLKRGPGSQAPQAQERLSASHNRRKNMPVADSTVPSFVEQSPDSNGWDMAVVRFDSSADPSPSNSNEATTLNSADDATNDRPNEGLDNGLDDGTNGRTNCGNSCDRGQEETIGVGRTPMKRSTDTLMSKASSNGGNGARNKRRLIRMTRNKLRASPSPMIKSRACISIAQLKKMTPKQLLHCMNKSLLGTVRAPVLTKAIIQNATVPSTRLLTLGSNLLSSFGDAVSPTVSESMPSPPTPPSGLAATKQSGARGQQEEEQLVAVMIPCVQSQEIGTERGPNPTATGDANDIESALSGANDDYDTRDTGSQGFEQSGQYQDMLQQHEVAPRSSLKRTTRKLVPGEPGTYSLLTPRRPALRNKQQVNHKKKHAEQQSRGSLSTDNHDSEPSNH</sequence>
<dbReference type="EMBL" id="JAAAJA010000082">
    <property type="protein sequence ID" value="KAG0263089.1"/>
    <property type="molecule type" value="Genomic_DNA"/>
</dbReference>
<feature type="region of interest" description="Disordered" evidence="2">
    <location>
        <begin position="773"/>
        <end position="814"/>
    </location>
</feature>
<dbReference type="AlphaFoldDB" id="A0A9P6QC88"/>
<feature type="compositionally biased region" description="Low complexity" evidence="2">
    <location>
        <begin position="556"/>
        <end position="569"/>
    </location>
</feature>
<feature type="region of interest" description="Disordered" evidence="2">
    <location>
        <begin position="826"/>
        <end position="892"/>
    </location>
</feature>
<protein>
    <submittedName>
        <fullName evidence="3">Uncharacterized protein</fullName>
    </submittedName>
</protein>
<feature type="compositionally biased region" description="Polar residues" evidence="2">
    <location>
        <begin position="510"/>
        <end position="521"/>
    </location>
</feature>
<feature type="region of interest" description="Disordered" evidence="2">
    <location>
        <begin position="726"/>
        <end position="759"/>
    </location>
</feature>
<feature type="region of interest" description="Disordered" evidence="2">
    <location>
        <begin position="445"/>
        <end position="470"/>
    </location>
</feature>
<feature type="region of interest" description="Disordered" evidence="2">
    <location>
        <begin position="37"/>
        <end position="61"/>
    </location>
</feature>
<feature type="compositionally biased region" description="Basic and acidic residues" evidence="2">
    <location>
        <begin position="165"/>
        <end position="184"/>
    </location>
</feature>
<proteinExistence type="predicted"/>
<gene>
    <name evidence="3" type="ORF">BG011_009292</name>
</gene>
<dbReference type="Proteomes" id="UP000726737">
    <property type="component" value="Unassembled WGS sequence"/>
</dbReference>
<feature type="region of interest" description="Disordered" evidence="2">
    <location>
        <begin position="386"/>
        <end position="433"/>
    </location>
</feature>
<evidence type="ECO:0000313" key="4">
    <source>
        <dbReference type="Proteomes" id="UP000726737"/>
    </source>
</evidence>
<feature type="compositionally biased region" description="Low complexity" evidence="2">
    <location>
        <begin position="288"/>
        <end position="303"/>
    </location>
</feature>
<feature type="compositionally biased region" description="Basic and acidic residues" evidence="2">
    <location>
        <begin position="883"/>
        <end position="892"/>
    </location>
</feature>
<evidence type="ECO:0000256" key="2">
    <source>
        <dbReference type="SAM" id="MobiDB-lite"/>
    </source>
</evidence>
<keyword evidence="4" id="KW-1185">Reference proteome</keyword>
<organism evidence="3 4">
    <name type="scientific">Mortierella polycephala</name>
    <dbReference type="NCBI Taxonomy" id="41804"/>
    <lineage>
        <taxon>Eukaryota</taxon>
        <taxon>Fungi</taxon>
        <taxon>Fungi incertae sedis</taxon>
        <taxon>Mucoromycota</taxon>
        <taxon>Mortierellomycotina</taxon>
        <taxon>Mortierellomycetes</taxon>
        <taxon>Mortierellales</taxon>
        <taxon>Mortierellaceae</taxon>
        <taxon>Mortierella</taxon>
    </lineage>
</organism>
<feature type="compositionally biased region" description="Basic residues" evidence="2">
    <location>
        <begin position="151"/>
        <end position="164"/>
    </location>
</feature>
<feature type="compositionally biased region" description="Polar residues" evidence="2">
    <location>
        <begin position="534"/>
        <end position="545"/>
    </location>
</feature>
<keyword evidence="1" id="KW-0175">Coiled coil</keyword>
<feature type="region of interest" description="Disordered" evidence="2">
    <location>
        <begin position="136"/>
        <end position="211"/>
    </location>
</feature>
<reference evidence="3" key="1">
    <citation type="journal article" date="2020" name="Fungal Divers.">
        <title>Resolving the Mortierellaceae phylogeny through synthesis of multi-gene phylogenetics and phylogenomics.</title>
        <authorList>
            <person name="Vandepol N."/>
            <person name="Liber J."/>
            <person name="Desiro A."/>
            <person name="Na H."/>
            <person name="Kennedy M."/>
            <person name="Barry K."/>
            <person name="Grigoriev I.V."/>
            <person name="Miller A.N."/>
            <person name="O'Donnell K."/>
            <person name="Stajich J.E."/>
            <person name="Bonito G."/>
        </authorList>
    </citation>
    <scope>NUCLEOTIDE SEQUENCE</scope>
    <source>
        <strain evidence="3">KOD948</strain>
    </source>
</reference>
<feature type="region of interest" description="Disordered" evidence="2">
    <location>
        <begin position="274"/>
        <end position="339"/>
    </location>
</feature>
<dbReference type="OrthoDB" id="2450065at2759"/>
<feature type="compositionally biased region" description="Polar residues" evidence="2">
    <location>
        <begin position="625"/>
        <end position="634"/>
    </location>
</feature>
<feature type="region of interest" description="Disordered" evidence="2">
    <location>
        <begin position="503"/>
        <end position="645"/>
    </location>
</feature>
<comment type="caution">
    <text evidence="3">The sequence shown here is derived from an EMBL/GenBank/DDBJ whole genome shotgun (WGS) entry which is preliminary data.</text>
</comment>
<feature type="compositionally biased region" description="Polar residues" evidence="2">
    <location>
        <begin position="386"/>
        <end position="396"/>
    </location>
</feature>
<evidence type="ECO:0000256" key="1">
    <source>
        <dbReference type="SAM" id="Coils"/>
    </source>
</evidence>
<feature type="compositionally biased region" description="Low complexity" evidence="2">
    <location>
        <begin position="586"/>
        <end position="600"/>
    </location>
</feature>